<evidence type="ECO:0000256" key="1">
    <source>
        <dbReference type="ARBA" id="ARBA00005854"/>
    </source>
</evidence>
<dbReference type="AlphaFoldDB" id="A0A1I2PTK2"/>
<feature type="domain" description="D-isomer specific 2-hydroxyacid dehydrogenase catalytic" evidence="5">
    <location>
        <begin position="7"/>
        <end position="327"/>
    </location>
</feature>
<keyword evidence="3" id="KW-0520">NAD</keyword>
<evidence type="ECO:0000313" key="8">
    <source>
        <dbReference type="Proteomes" id="UP000182635"/>
    </source>
</evidence>
<evidence type="ECO:0000259" key="6">
    <source>
        <dbReference type="Pfam" id="PF02826"/>
    </source>
</evidence>
<dbReference type="InterPro" id="IPR029752">
    <property type="entry name" value="D-isomer_DH_CS1"/>
</dbReference>
<protein>
    <submittedName>
        <fullName evidence="7">D-lactate dehydrogenase</fullName>
    </submittedName>
</protein>
<sequence length="328" mass="36604">MKFVAFNVREDERRYFEEWSKENGIEVSLKKEEITPDNVSETVGYDAVIGLQTGLYPDNLFKELSDANIKVFSVRNVGVDNINLDDAKQNGIAVTNVPAYSPSAIAEFSVTQLLQLLRNQNLFRKRMAKQDYRWAPFVGKELGKMTVGVMGTGRIGRAAIQIYKGFGAKVIAYDPFHNPELEKEGIYVEKEDLLKKADVITLHMPATDDDYHFINEKTISMMKDGAYIVNTARGSLIDTSALVEALRSGKLAGAALDTYENEASIFNHDLEGQEIEDETFKELIKLDNVVVSPHIAFYTNVAVENMVKISLNSAKEVIETGTSSTLVK</sequence>
<dbReference type="EMBL" id="FOPI01000005">
    <property type="protein sequence ID" value="SFG19398.1"/>
    <property type="molecule type" value="Genomic_DNA"/>
</dbReference>
<feature type="domain" description="D-isomer specific 2-hydroxyacid dehydrogenase NAD-binding" evidence="6">
    <location>
        <begin position="111"/>
        <end position="296"/>
    </location>
</feature>
<dbReference type="RefSeq" id="WP_014073312.1">
    <property type="nucleotide sequence ID" value="NZ_AYYL01000002.1"/>
</dbReference>
<dbReference type="GO" id="GO:0051287">
    <property type="term" value="F:NAD binding"/>
    <property type="evidence" value="ECO:0007669"/>
    <property type="project" value="InterPro"/>
</dbReference>
<dbReference type="SUPFAM" id="SSF52283">
    <property type="entry name" value="Formate/glycerate dehydrogenase catalytic domain-like"/>
    <property type="match status" value="1"/>
</dbReference>
<evidence type="ECO:0000259" key="5">
    <source>
        <dbReference type="Pfam" id="PF00389"/>
    </source>
</evidence>
<evidence type="ECO:0000256" key="4">
    <source>
        <dbReference type="RuleBase" id="RU003719"/>
    </source>
</evidence>
<evidence type="ECO:0000313" key="7">
    <source>
        <dbReference type="EMBL" id="SFG19398.1"/>
    </source>
</evidence>
<dbReference type="PROSITE" id="PS00671">
    <property type="entry name" value="D_2_HYDROXYACID_DH_3"/>
    <property type="match status" value="1"/>
</dbReference>
<dbReference type="Pfam" id="PF02826">
    <property type="entry name" value="2-Hacid_dh_C"/>
    <property type="match status" value="1"/>
</dbReference>
<name>A0A1I2PTK2_9LACO</name>
<comment type="similarity">
    <text evidence="1 4">Belongs to the D-isomer specific 2-hydroxyacid dehydrogenase family.</text>
</comment>
<evidence type="ECO:0000256" key="2">
    <source>
        <dbReference type="ARBA" id="ARBA00023002"/>
    </source>
</evidence>
<dbReference type="PROSITE" id="PS00065">
    <property type="entry name" value="D_2_HYDROXYACID_DH_1"/>
    <property type="match status" value="1"/>
</dbReference>
<accession>A0A1I2PTK2</accession>
<gene>
    <name evidence="7" type="ORF">SAMN02910432_00284</name>
</gene>
<dbReference type="OrthoDB" id="9805416at2"/>
<reference evidence="8" key="1">
    <citation type="submission" date="2016-10" db="EMBL/GenBank/DDBJ databases">
        <authorList>
            <person name="Varghese N."/>
            <person name="Submissions S."/>
        </authorList>
    </citation>
    <scope>NUCLEOTIDE SEQUENCE [LARGE SCALE GENOMIC DNA]</scope>
    <source>
        <strain evidence="8">DSM 20403</strain>
    </source>
</reference>
<dbReference type="PANTHER" id="PTHR43026:SF1">
    <property type="entry name" value="2-HYDROXYACID DEHYDROGENASE HOMOLOG 1-RELATED"/>
    <property type="match status" value="1"/>
</dbReference>
<organism evidence="7 8">
    <name type="scientific">Ligilactobacillus ruminis DSM 20403 = NBRC 102161</name>
    <dbReference type="NCBI Taxonomy" id="1423798"/>
    <lineage>
        <taxon>Bacteria</taxon>
        <taxon>Bacillati</taxon>
        <taxon>Bacillota</taxon>
        <taxon>Bacilli</taxon>
        <taxon>Lactobacillales</taxon>
        <taxon>Lactobacillaceae</taxon>
        <taxon>Ligilactobacillus</taxon>
    </lineage>
</organism>
<dbReference type="InterPro" id="IPR006140">
    <property type="entry name" value="D-isomer_DH_NAD-bd"/>
</dbReference>
<dbReference type="InterPro" id="IPR029753">
    <property type="entry name" value="D-isomer_DH_CS"/>
</dbReference>
<dbReference type="InterPro" id="IPR058205">
    <property type="entry name" value="D-LDH-like"/>
</dbReference>
<dbReference type="InterPro" id="IPR036291">
    <property type="entry name" value="NAD(P)-bd_dom_sf"/>
</dbReference>
<dbReference type="Proteomes" id="UP000182635">
    <property type="component" value="Unassembled WGS sequence"/>
</dbReference>
<dbReference type="Pfam" id="PF00389">
    <property type="entry name" value="2-Hacid_dh"/>
    <property type="match status" value="1"/>
</dbReference>
<proteinExistence type="inferred from homology"/>
<dbReference type="Gene3D" id="3.40.50.720">
    <property type="entry name" value="NAD(P)-binding Rossmann-like Domain"/>
    <property type="match status" value="2"/>
</dbReference>
<keyword evidence="2 4" id="KW-0560">Oxidoreductase</keyword>
<dbReference type="InterPro" id="IPR006139">
    <property type="entry name" value="D-isomer_2_OHA_DH_cat_dom"/>
</dbReference>
<dbReference type="GeneID" id="29803474"/>
<evidence type="ECO:0000256" key="3">
    <source>
        <dbReference type="ARBA" id="ARBA00023027"/>
    </source>
</evidence>
<dbReference type="SUPFAM" id="SSF51735">
    <property type="entry name" value="NAD(P)-binding Rossmann-fold domains"/>
    <property type="match status" value="1"/>
</dbReference>
<dbReference type="CDD" id="cd12186">
    <property type="entry name" value="LDH"/>
    <property type="match status" value="1"/>
</dbReference>
<dbReference type="GO" id="GO:0008720">
    <property type="term" value="F:D-lactate dehydrogenase (NAD+) activity"/>
    <property type="evidence" value="ECO:0007669"/>
    <property type="project" value="TreeGrafter"/>
</dbReference>
<dbReference type="PANTHER" id="PTHR43026">
    <property type="entry name" value="2-HYDROXYACID DEHYDROGENASE HOMOLOG 1-RELATED"/>
    <property type="match status" value="1"/>
</dbReference>